<dbReference type="GO" id="GO:0016491">
    <property type="term" value="F:oxidoreductase activity"/>
    <property type="evidence" value="ECO:0007669"/>
    <property type="project" value="UniProtKB-KW"/>
</dbReference>
<comment type="caution">
    <text evidence="5">The sequence shown here is derived from an EMBL/GenBank/DDBJ whole genome shotgun (WGS) entry which is preliminary data.</text>
</comment>
<dbReference type="Proteomes" id="UP001163046">
    <property type="component" value="Unassembled WGS sequence"/>
</dbReference>
<evidence type="ECO:0000256" key="1">
    <source>
        <dbReference type="ARBA" id="ARBA00022723"/>
    </source>
</evidence>
<evidence type="ECO:0000256" key="2">
    <source>
        <dbReference type="ARBA" id="ARBA00023002"/>
    </source>
</evidence>
<dbReference type="GO" id="GO:0046872">
    <property type="term" value="F:metal ion binding"/>
    <property type="evidence" value="ECO:0007669"/>
    <property type="project" value="UniProtKB-KW"/>
</dbReference>
<keyword evidence="1" id="KW-0479">Metal-binding</keyword>
<evidence type="ECO:0000256" key="3">
    <source>
        <dbReference type="ARBA" id="ARBA00023004"/>
    </source>
</evidence>
<dbReference type="Pfam" id="PF14226">
    <property type="entry name" value="DIOX_N"/>
    <property type="match status" value="1"/>
</dbReference>
<evidence type="ECO:0000313" key="5">
    <source>
        <dbReference type="EMBL" id="KAJ7379070.1"/>
    </source>
</evidence>
<dbReference type="InterPro" id="IPR026992">
    <property type="entry name" value="DIOX_N"/>
</dbReference>
<feature type="domain" description="Non-haem dioxygenase N-terminal" evidence="4">
    <location>
        <begin position="7"/>
        <end position="128"/>
    </location>
</feature>
<dbReference type="Gene3D" id="2.60.120.330">
    <property type="entry name" value="B-lactam Antibiotic, Isopenicillin N Synthase, Chain"/>
    <property type="match status" value="1"/>
</dbReference>
<reference evidence="5" key="1">
    <citation type="submission" date="2023-01" db="EMBL/GenBank/DDBJ databases">
        <title>Genome assembly of the deep-sea coral Lophelia pertusa.</title>
        <authorList>
            <person name="Herrera S."/>
            <person name="Cordes E."/>
        </authorList>
    </citation>
    <scope>NUCLEOTIDE SEQUENCE</scope>
    <source>
        <strain evidence="5">USNM1676648</strain>
        <tissue evidence="5">Polyp</tissue>
    </source>
</reference>
<dbReference type="InterPro" id="IPR027443">
    <property type="entry name" value="IPNS-like_sf"/>
</dbReference>
<dbReference type="SUPFAM" id="SSF51197">
    <property type="entry name" value="Clavaminate synthase-like"/>
    <property type="match status" value="1"/>
</dbReference>
<dbReference type="PANTHER" id="PTHR10209:SF881">
    <property type="entry name" value="FI07970P-RELATED"/>
    <property type="match status" value="1"/>
</dbReference>
<dbReference type="AlphaFoldDB" id="A0A9W9ZCT0"/>
<keyword evidence="3" id="KW-0408">Iron</keyword>
<sequence length="247" mass="27695">METVSGIPVVDFAAMSVELEAFPSPLDDMVQVIAKQIHQAFSTVGFVYLKNHGISQDKVDGTFEVMDKFFTLTKKIKSKYGKKKELDANGWEALEREITDPTKPGDLKESFDISAFDDKKFRWPTEVPELQPVIKSLFGQLSNLGNRVLCAMAIGLGLPADIFKSHYQDVGTMNGTALLRFNYYPRITDIEHIKAGQIRCGEHTDYGGITLLFQDNAGGWRLVVTMYIRARQKLSLLFVGIVPFSFS</sequence>
<keyword evidence="2" id="KW-0560">Oxidoreductase</keyword>
<gene>
    <name evidence="5" type="ORF">OS493_018866</name>
</gene>
<evidence type="ECO:0000259" key="4">
    <source>
        <dbReference type="Pfam" id="PF14226"/>
    </source>
</evidence>
<dbReference type="OrthoDB" id="5946000at2759"/>
<accession>A0A9W9ZCT0</accession>
<organism evidence="5 6">
    <name type="scientific">Desmophyllum pertusum</name>
    <dbReference type="NCBI Taxonomy" id="174260"/>
    <lineage>
        <taxon>Eukaryota</taxon>
        <taxon>Metazoa</taxon>
        <taxon>Cnidaria</taxon>
        <taxon>Anthozoa</taxon>
        <taxon>Hexacorallia</taxon>
        <taxon>Scleractinia</taxon>
        <taxon>Caryophylliina</taxon>
        <taxon>Caryophylliidae</taxon>
        <taxon>Desmophyllum</taxon>
    </lineage>
</organism>
<keyword evidence="6" id="KW-1185">Reference proteome</keyword>
<dbReference type="EMBL" id="MU826360">
    <property type="protein sequence ID" value="KAJ7379070.1"/>
    <property type="molecule type" value="Genomic_DNA"/>
</dbReference>
<proteinExistence type="predicted"/>
<dbReference type="PANTHER" id="PTHR10209">
    <property type="entry name" value="OXIDOREDUCTASE, 2OG-FE II OXYGENASE FAMILY PROTEIN"/>
    <property type="match status" value="1"/>
</dbReference>
<evidence type="ECO:0000313" key="6">
    <source>
        <dbReference type="Proteomes" id="UP001163046"/>
    </source>
</evidence>
<name>A0A9W9ZCT0_9CNID</name>
<protein>
    <recommendedName>
        <fullName evidence="4">Non-haem dioxygenase N-terminal domain-containing protein</fullName>
    </recommendedName>
</protein>